<evidence type="ECO:0000256" key="2">
    <source>
        <dbReference type="SAM" id="Phobius"/>
    </source>
</evidence>
<keyword evidence="5" id="KW-1185">Reference proteome</keyword>
<sequence>MARCTRGANTDRVLDRGEKRPARGEDAVPEARHHERGSAVVDFVLVGSLLTVFFLAIIQLTLVLHVRNTLIDAAASGARYGTLADRDAADARDRTRSLIQTALNAGFAEQVSTSEVTYQGLRTLEVTVRAPMPVIGLIGPRDMLEVKGHAAMQP</sequence>
<keyword evidence="2" id="KW-1133">Transmembrane helix</keyword>
<gene>
    <name evidence="4" type="ORF">QFZ36_001000</name>
</gene>
<name>A0ABU0PHJ1_9MICC</name>
<organism evidence="4 5">
    <name type="scientific">Pseudarthrobacter siccitolerans</name>
    <dbReference type="NCBI Taxonomy" id="861266"/>
    <lineage>
        <taxon>Bacteria</taxon>
        <taxon>Bacillati</taxon>
        <taxon>Actinomycetota</taxon>
        <taxon>Actinomycetes</taxon>
        <taxon>Micrococcales</taxon>
        <taxon>Micrococcaceae</taxon>
        <taxon>Pseudarthrobacter</taxon>
    </lineage>
</organism>
<comment type="caution">
    <text evidence="4">The sequence shown here is derived from an EMBL/GenBank/DDBJ whole genome shotgun (WGS) entry which is preliminary data.</text>
</comment>
<evidence type="ECO:0000259" key="3">
    <source>
        <dbReference type="Pfam" id="PF07811"/>
    </source>
</evidence>
<dbReference type="InterPro" id="IPR012495">
    <property type="entry name" value="TadE-like_dom"/>
</dbReference>
<proteinExistence type="predicted"/>
<evidence type="ECO:0000256" key="1">
    <source>
        <dbReference type="SAM" id="MobiDB-lite"/>
    </source>
</evidence>
<evidence type="ECO:0000313" key="5">
    <source>
        <dbReference type="Proteomes" id="UP001236806"/>
    </source>
</evidence>
<feature type="region of interest" description="Disordered" evidence="1">
    <location>
        <begin position="1"/>
        <end position="31"/>
    </location>
</feature>
<feature type="compositionally biased region" description="Basic and acidic residues" evidence="1">
    <location>
        <begin position="12"/>
        <end position="31"/>
    </location>
</feature>
<dbReference type="Proteomes" id="UP001236806">
    <property type="component" value="Unassembled WGS sequence"/>
</dbReference>
<dbReference type="Pfam" id="PF07811">
    <property type="entry name" value="TadE"/>
    <property type="match status" value="1"/>
</dbReference>
<keyword evidence="2" id="KW-0812">Transmembrane</keyword>
<reference evidence="4 5" key="1">
    <citation type="submission" date="2023-07" db="EMBL/GenBank/DDBJ databases">
        <title>Comparative genomics of wheat-associated soil bacteria to identify genetic determinants of phenazine resistance.</title>
        <authorList>
            <person name="Mouncey N."/>
        </authorList>
    </citation>
    <scope>NUCLEOTIDE SEQUENCE [LARGE SCALE GENOMIC DNA]</scope>
    <source>
        <strain evidence="4 5">W1I3</strain>
    </source>
</reference>
<keyword evidence="2" id="KW-0472">Membrane</keyword>
<feature type="transmembrane region" description="Helical" evidence="2">
    <location>
        <begin position="43"/>
        <end position="64"/>
    </location>
</feature>
<dbReference type="EMBL" id="JAUSXB010000001">
    <property type="protein sequence ID" value="MDQ0673439.1"/>
    <property type="molecule type" value="Genomic_DNA"/>
</dbReference>
<feature type="domain" description="TadE-like" evidence="3">
    <location>
        <begin position="37"/>
        <end position="79"/>
    </location>
</feature>
<evidence type="ECO:0000313" key="4">
    <source>
        <dbReference type="EMBL" id="MDQ0673439.1"/>
    </source>
</evidence>
<protein>
    <submittedName>
        <fullName evidence="4">Flp pilus assembly protein TadG</fullName>
    </submittedName>
</protein>
<accession>A0ABU0PHJ1</accession>